<dbReference type="NCBIfam" id="TIGR00797">
    <property type="entry name" value="matE"/>
    <property type="match status" value="1"/>
</dbReference>
<evidence type="ECO:0000256" key="3">
    <source>
        <dbReference type="ARBA" id="ARBA00022449"/>
    </source>
</evidence>
<feature type="transmembrane region" description="Helical" evidence="10">
    <location>
        <begin position="12"/>
        <end position="37"/>
    </location>
</feature>
<evidence type="ECO:0000256" key="5">
    <source>
        <dbReference type="ARBA" id="ARBA00022692"/>
    </source>
</evidence>
<evidence type="ECO:0000313" key="12">
    <source>
        <dbReference type="Proteomes" id="UP000031327"/>
    </source>
</evidence>
<dbReference type="OrthoDB" id="9780160at2"/>
<accession>A0A0C1MR99</accession>
<dbReference type="AlphaFoldDB" id="A0A0C1MR99"/>
<dbReference type="GO" id="GO:0042910">
    <property type="term" value="F:xenobiotic transmembrane transporter activity"/>
    <property type="evidence" value="ECO:0007669"/>
    <property type="project" value="InterPro"/>
</dbReference>
<feature type="transmembrane region" description="Helical" evidence="10">
    <location>
        <begin position="186"/>
        <end position="210"/>
    </location>
</feature>
<feature type="transmembrane region" description="Helical" evidence="10">
    <location>
        <begin position="57"/>
        <end position="79"/>
    </location>
</feature>
<feature type="transmembrane region" description="Helical" evidence="10">
    <location>
        <begin position="275"/>
        <end position="298"/>
    </location>
</feature>
<sequence length="453" mass="49013">MKFELWEAKKLIRLATPVLLAQVTLVMMSVVDTMMAGQVSPNDLAALSIATGALNPLMFSLQAILLALTSMVAHSVGANDQDSIKRYFQQGLYLALMLSSLGFIASFFTPYLFASTGASPEIAQMAQDYIDYVKYGLVAFLVFTVYRNVTEGMGNTKVAFYIGLLGLGINVIANYIFIYGKLGMPALGGAGCGVATSIVIWTMAIAQICYSLKSKELKGKWLISDFMKPHKETILQITKLGLPISFATFFEVTLFACIPLFIADLGAVAVSGHQVAASVTMILFMLPLSLSMAIGIRIGNISGQNNLERLVNATYTSFILAVGVAAIVALGTYLIRHDISWLYTQEKEVALLASSIIILACIYQLPDALQVSANGVLRGLRYTKPITGVTFISYWVIGFTLGYVLAKTDYIVPAMGPIGFWVGIIVGLTVAAVLLIYFVRRKLVEMQTAAVST</sequence>
<evidence type="ECO:0000256" key="2">
    <source>
        <dbReference type="ARBA" id="ARBA00022448"/>
    </source>
</evidence>
<dbReference type="GO" id="GO:0006811">
    <property type="term" value="P:monoatomic ion transport"/>
    <property type="evidence" value="ECO:0007669"/>
    <property type="project" value="UniProtKB-KW"/>
</dbReference>
<evidence type="ECO:0000256" key="4">
    <source>
        <dbReference type="ARBA" id="ARBA00022475"/>
    </source>
</evidence>
<feature type="transmembrane region" description="Helical" evidence="10">
    <location>
        <begin position="158"/>
        <end position="180"/>
    </location>
</feature>
<dbReference type="GO" id="GO:0015297">
    <property type="term" value="F:antiporter activity"/>
    <property type="evidence" value="ECO:0007669"/>
    <property type="project" value="UniProtKB-KW"/>
</dbReference>
<name>A0A0C1MR99_9GAMM</name>
<dbReference type="RefSeq" id="WP_039608945.1">
    <property type="nucleotide sequence ID" value="NZ_JWIC01000005.1"/>
</dbReference>
<evidence type="ECO:0000256" key="9">
    <source>
        <dbReference type="ARBA" id="ARBA00031636"/>
    </source>
</evidence>
<evidence type="ECO:0000256" key="10">
    <source>
        <dbReference type="SAM" id="Phobius"/>
    </source>
</evidence>
<comment type="subcellular location">
    <subcellularLocation>
        <location evidence="1">Cell inner membrane</location>
        <topology evidence="1">Multi-pass membrane protein</topology>
    </subcellularLocation>
</comment>
<keyword evidence="7" id="KW-0406">Ion transport</keyword>
<dbReference type="PANTHER" id="PTHR43298:SF2">
    <property type="entry name" value="FMN_FAD EXPORTER YEEO-RELATED"/>
    <property type="match status" value="1"/>
</dbReference>
<keyword evidence="4" id="KW-1003">Cell membrane</keyword>
<dbReference type="PANTHER" id="PTHR43298">
    <property type="entry name" value="MULTIDRUG RESISTANCE PROTEIN NORM-RELATED"/>
    <property type="match status" value="1"/>
</dbReference>
<dbReference type="InterPro" id="IPR050222">
    <property type="entry name" value="MATE_MdtK"/>
</dbReference>
<dbReference type="InterPro" id="IPR048279">
    <property type="entry name" value="MdtK-like"/>
</dbReference>
<evidence type="ECO:0000256" key="7">
    <source>
        <dbReference type="ARBA" id="ARBA00023065"/>
    </source>
</evidence>
<protein>
    <recommendedName>
        <fullName evidence="9">Multidrug-efflux transporter</fullName>
    </recommendedName>
</protein>
<keyword evidence="2" id="KW-0813">Transport</keyword>
<gene>
    <name evidence="11" type="ORF">JF50_07970</name>
</gene>
<dbReference type="CDD" id="cd13131">
    <property type="entry name" value="MATE_NorM_like"/>
    <property type="match status" value="1"/>
</dbReference>
<evidence type="ECO:0000256" key="6">
    <source>
        <dbReference type="ARBA" id="ARBA00022989"/>
    </source>
</evidence>
<dbReference type="GO" id="GO:0005886">
    <property type="term" value="C:plasma membrane"/>
    <property type="evidence" value="ECO:0007669"/>
    <property type="project" value="UniProtKB-SubCell"/>
</dbReference>
<dbReference type="PIRSF" id="PIRSF006603">
    <property type="entry name" value="DinF"/>
    <property type="match status" value="1"/>
</dbReference>
<feature type="transmembrane region" description="Helical" evidence="10">
    <location>
        <begin position="386"/>
        <end position="406"/>
    </location>
</feature>
<feature type="transmembrane region" description="Helical" evidence="10">
    <location>
        <begin position="347"/>
        <end position="365"/>
    </location>
</feature>
<keyword evidence="8 10" id="KW-0472">Membrane</keyword>
<feature type="transmembrane region" description="Helical" evidence="10">
    <location>
        <begin position="240"/>
        <end position="263"/>
    </location>
</feature>
<keyword evidence="5 10" id="KW-0812">Transmembrane</keyword>
<comment type="caution">
    <text evidence="11">The sequence shown here is derived from an EMBL/GenBank/DDBJ whole genome shotgun (WGS) entry which is preliminary data.</text>
</comment>
<feature type="transmembrane region" description="Helical" evidence="10">
    <location>
        <begin position="91"/>
        <end position="109"/>
    </location>
</feature>
<reference evidence="11 12" key="1">
    <citation type="submission" date="2014-12" db="EMBL/GenBank/DDBJ databases">
        <title>Draft Genome Sequence of Pseudoalteromonas luteoviolacea HI1.</title>
        <authorList>
            <person name="Asahina A.Y."/>
            <person name="Hadfield M.G."/>
        </authorList>
    </citation>
    <scope>NUCLEOTIDE SEQUENCE [LARGE SCALE GENOMIC DNA]</scope>
    <source>
        <strain evidence="11 12">HI1</strain>
    </source>
</reference>
<evidence type="ECO:0000256" key="8">
    <source>
        <dbReference type="ARBA" id="ARBA00023136"/>
    </source>
</evidence>
<keyword evidence="3" id="KW-0050">Antiport</keyword>
<feature type="transmembrane region" description="Helical" evidence="10">
    <location>
        <begin position="129"/>
        <end position="146"/>
    </location>
</feature>
<evidence type="ECO:0000313" key="11">
    <source>
        <dbReference type="EMBL" id="KID57168.1"/>
    </source>
</evidence>
<keyword evidence="6 10" id="KW-1133">Transmembrane helix</keyword>
<proteinExistence type="predicted"/>
<feature type="transmembrane region" description="Helical" evidence="10">
    <location>
        <begin position="418"/>
        <end position="439"/>
    </location>
</feature>
<dbReference type="InterPro" id="IPR002528">
    <property type="entry name" value="MATE_fam"/>
</dbReference>
<evidence type="ECO:0000256" key="1">
    <source>
        <dbReference type="ARBA" id="ARBA00004429"/>
    </source>
</evidence>
<feature type="transmembrane region" description="Helical" evidence="10">
    <location>
        <begin position="310"/>
        <end position="335"/>
    </location>
</feature>
<dbReference type="Proteomes" id="UP000031327">
    <property type="component" value="Unassembled WGS sequence"/>
</dbReference>
<organism evidence="11 12">
    <name type="scientific">Pseudoalteromonas luteoviolacea</name>
    <dbReference type="NCBI Taxonomy" id="43657"/>
    <lineage>
        <taxon>Bacteria</taxon>
        <taxon>Pseudomonadati</taxon>
        <taxon>Pseudomonadota</taxon>
        <taxon>Gammaproteobacteria</taxon>
        <taxon>Alteromonadales</taxon>
        <taxon>Pseudoalteromonadaceae</taxon>
        <taxon>Pseudoalteromonas</taxon>
    </lineage>
</organism>
<dbReference type="Pfam" id="PF01554">
    <property type="entry name" value="MatE"/>
    <property type="match status" value="2"/>
</dbReference>
<dbReference type="EMBL" id="JWIC01000005">
    <property type="protein sequence ID" value="KID57168.1"/>
    <property type="molecule type" value="Genomic_DNA"/>
</dbReference>